<keyword evidence="7 15" id="KW-0547">Nucleotide-binding</keyword>
<dbReference type="PANTHER" id="PTHR11777">
    <property type="entry name" value="ALANYL-TRNA SYNTHETASE"/>
    <property type="match status" value="1"/>
</dbReference>
<dbReference type="FunFam" id="3.30.54.20:FF:000001">
    <property type="entry name" value="Alanine--tRNA ligase"/>
    <property type="match status" value="1"/>
</dbReference>
<evidence type="ECO:0000256" key="8">
    <source>
        <dbReference type="ARBA" id="ARBA00022833"/>
    </source>
</evidence>
<dbReference type="Gene3D" id="3.10.310.40">
    <property type="match status" value="1"/>
</dbReference>
<dbReference type="CDD" id="cd00673">
    <property type="entry name" value="AlaRS_core"/>
    <property type="match status" value="1"/>
</dbReference>
<dbReference type="Gene3D" id="3.30.54.20">
    <property type="match status" value="1"/>
</dbReference>
<keyword evidence="8 15" id="KW-0862">Zinc</keyword>
<feature type="binding site" evidence="15">
    <location>
        <position position="711"/>
    </location>
    <ligand>
        <name>Zn(2+)</name>
        <dbReference type="ChEBI" id="CHEBI:29105"/>
    </ligand>
</feature>
<dbReference type="PRINTS" id="PR00980">
    <property type="entry name" value="TRNASYNTHALA"/>
</dbReference>
<dbReference type="InterPro" id="IPR018163">
    <property type="entry name" value="Thr/Ala-tRNA-synth_IIc_edit"/>
</dbReference>
<dbReference type="GO" id="GO:0005524">
    <property type="term" value="F:ATP binding"/>
    <property type="evidence" value="ECO:0007669"/>
    <property type="project" value="UniProtKB-UniRule"/>
</dbReference>
<dbReference type="FunFam" id="3.30.930.10:FF:000046">
    <property type="entry name" value="Alanine--tRNA ligase"/>
    <property type="match status" value="1"/>
</dbReference>
<dbReference type="PANTHER" id="PTHR11777:SF9">
    <property type="entry name" value="ALANINE--TRNA LIGASE, CYTOPLASMIC"/>
    <property type="match status" value="1"/>
</dbReference>
<keyword evidence="5 15" id="KW-0436">Ligase</keyword>
<evidence type="ECO:0000256" key="5">
    <source>
        <dbReference type="ARBA" id="ARBA00022598"/>
    </source>
</evidence>
<keyword evidence="10 15" id="KW-0694">RNA-binding</keyword>
<comment type="subcellular location">
    <subcellularLocation>
        <location evidence="1 15">Cytoplasm</location>
    </subcellularLocation>
</comment>
<dbReference type="SUPFAM" id="SSF50447">
    <property type="entry name" value="Translation proteins"/>
    <property type="match status" value="1"/>
</dbReference>
<keyword evidence="4 15" id="KW-0820">tRNA-binding</keyword>
<organism evidence="18 19">
    <name type="scientific">Ligilactobacillus salivarius DSM 20555 = ATCC 11741</name>
    <dbReference type="NCBI Taxonomy" id="1423799"/>
    <lineage>
        <taxon>Bacteria</taxon>
        <taxon>Bacillati</taxon>
        <taxon>Bacillota</taxon>
        <taxon>Bacilli</taxon>
        <taxon>Lactobacillales</taxon>
        <taxon>Lactobacillaceae</taxon>
        <taxon>Ligilactobacillus</taxon>
    </lineage>
</organism>
<evidence type="ECO:0000256" key="12">
    <source>
        <dbReference type="ARBA" id="ARBA00023146"/>
    </source>
</evidence>
<feature type="domain" description="Alanyl-transfer RNA synthetases family profile" evidence="17">
    <location>
        <begin position="41"/>
        <end position="750"/>
    </location>
</feature>
<reference evidence="18 19" key="1">
    <citation type="submission" date="2009-01" db="EMBL/GenBank/DDBJ databases">
        <authorList>
            <person name="Qin X."/>
            <person name="Bachman B."/>
            <person name="Battles P."/>
            <person name="Bell A."/>
            <person name="Bess C."/>
            <person name="Bickham C."/>
            <person name="Chaboub L."/>
            <person name="Chen D."/>
            <person name="Coyle M."/>
            <person name="Deiros D.R."/>
            <person name="Dinh H."/>
            <person name="Forbes L."/>
            <person name="Fowler G."/>
            <person name="Francisco L."/>
            <person name="Fu Q."/>
            <person name="Gubbala S."/>
            <person name="Hale W."/>
            <person name="Han Y."/>
            <person name="Hemphill L."/>
            <person name="Highlander S.K."/>
            <person name="Hirani K."/>
            <person name="Hogues M."/>
            <person name="Jackson L."/>
            <person name="Jakkamsetti A."/>
            <person name="Javaid M."/>
            <person name="Jiang H."/>
            <person name="Korchina V."/>
            <person name="Kovar C."/>
            <person name="Lara F."/>
            <person name="Lee S."/>
            <person name="Mata R."/>
            <person name="Mathew T."/>
            <person name="Moen C."/>
            <person name="Morales K."/>
            <person name="Munidasa M."/>
            <person name="Nazareth L."/>
            <person name="Ngo R."/>
            <person name="Nguyen L."/>
            <person name="Okwuonu G."/>
            <person name="Ongeri F."/>
            <person name="Patil S."/>
            <person name="Petrosino J."/>
            <person name="Pham C."/>
            <person name="Pham P."/>
            <person name="Pu L.-L."/>
            <person name="Puazo M."/>
            <person name="Raj R."/>
            <person name="Reid J."/>
            <person name="Rouhana J."/>
            <person name="Saada N."/>
            <person name="Shang Y."/>
            <person name="Simmons D."/>
            <person name="Thornton R."/>
            <person name="Warren J."/>
            <person name="Weissenberger G."/>
            <person name="Zhang J."/>
            <person name="Zhang L."/>
            <person name="Zhou C."/>
            <person name="Zhu D."/>
            <person name="Muzny D."/>
            <person name="Worley K."/>
            <person name="Gibbs R."/>
        </authorList>
    </citation>
    <scope>NUCLEOTIDE SEQUENCE [LARGE SCALE GENOMIC DNA]</scope>
    <source>
        <strain evidence="18 19">ATCC 11741</strain>
    </source>
</reference>
<dbReference type="EMBL" id="ACGT01000004">
    <property type="protein sequence ID" value="EEJ74402.1"/>
    <property type="molecule type" value="Genomic_DNA"/>
</dbReference>
<evidence type="ECO:0000256" key="10">
    <source>
        <dbReference type="ARBA" id="ARBA00022884"/>
    </source>
</evidence>
<dbReference type="Gene3D" id="3.30.930.10">
    <property type="entry name" value="Bira Bifunctional Protein, Domain 2"/>
    <property type="match status" value="1"/>
</dbReference>
<dbReference type="NCBIfam" id="TIGR00344">
    <property type="entry name" value="alaS"/>
    <property type="match status" value="1"/>
</dbReference>
<dbReference type="InterPro" id="IPR045864">
    <property type="entry name" value="aa-tRNA-synth_II/BPL/LPL"/>
</dbReference>
<dbReference type="GO" id="GO:0008270">
    <property type="term" value="F:zinc ion binding"/>
    <property type="evidence" value="ECO:0007669"/>
    <property type="project" value="UniProtKB-UniRule"/>
</dbReference>
<dbReference type="GO" id="GO:0000049">
    <property type="term" value="F:tRNA binding"/>
    <property type="evidence" value="ECO:0007669"/>
    <property type="project" value="UniProtKB-KW"/>
</dbReference>
<dbReference type="GO" id="GO:0016740">
    <property type="term" value="F:transferase activity"/>
    <property type="evidence" value="ECO:0007669"/>
    <property type="project" value="UniProtKB-ARBA"/>
</dbReference>
<feature type="binding site" evidence="15">
    <location>
        <position position="609"/>
    </location>
    <ligand>
        <name>Zn(2+)</name>
        <dbReference type="ChEBI" id="CHEBI:29105"/>
    </ligand>
</feature>
<dbReference type="GO" id="GO:0005829">
    <property type="term" value="C:cytosol"/>
    <property type="evidence" value="ECO:0007669"/>
    <property type="project" value="TreeGrafter"/>
</dbReference>
<accession>C2EG34</accession>
<dbReference type="InterPro" id="IPR023033">
    <property type="entry name" value="Ala_tRNA_ligase_euk/bac"/>
</dbReference>
<dbReference type="InterPro" id="IPR018164">
    <property type="entry name" value="Ala-tRNA-synth_IIc_N"/>
</dbReference>
<evidence type="ECO:0000313" key="19">
    <source>
        <dbReference type="Proteomes" id="UP000003531"/>
    </source>
</evidence>
<evidence type="ECO:0000259" key="17">
    <source>
        <dbReference type="PROSITE" id="PS50860"/>
    </source>
</evidence>
<keyword evidence="3 15" id="KW-0963">Cytoplasm</keyword>
<dbReference type="HOGENOM" id="CLU_004485_1_1_9"/>
<keyword evidence="9 15" id="KW-0067">ATP-binding</keyword>
<dbReference type="Proteomes" id="UP000003531">
    <property type="component" value="Unassembled WGS sequence"/>
</dbReference>
<dbReference type="InterPro" id="IPR018165">
    <property type="entry name" value="Ala-tRNA-synth_IIc_core"/>
</dbReference>
<dbReference type="SMART" id="SM00863">
    <property type="entry name" value="tRNA_SAD"/>
    <property type="match status" value="1"/>
</dbReference>
<evidence type="ECO:0000256" key="4">
    <source>
        <dbReference type="ARBA" id="ARBA00022555"/>
    </source>
</evidence>
<dbReference type="InterPro" id="IPR002318">
    <property type="entry name" value="Ala-tRNA-lgiase_IIc"/>
</dbReference>
<sequence>MVNDDIVASKVVPRSNCVLTSNDVLLFLGFKTERNLKMKELSSAQIRQMYLDFFKSKGHDVMKSAPLIPHDDPTLLWINSGVATMKKYFDGSVVPKNHRITSSQKSIRTNDIENVGHTARHHTLFEMLGNFSVGDYFKKEAITWAWELLTSPEWFDMDKEKLYITVYPEDKDAKKYWEEVGVDPSHIYEAEDNFWDIGEGPSGPDSEIFFDRGQEMNNLPEDDPESYPGGENERYLEIWNIVFSEFNHKPDGTYEPLPHKNIDTGMGLERVVSVFQHARTNFETDLFLPIIEKTAELSAGKKYGENAEADVSFKVIADHARAVTFAIGDGALPSNEGRGYVIRRLIRRAVMHGQKLGIDEAFLYKLVPVVGKIMESAYPEVLEQAEFIEKVIKMEEDRFNDTLKEGMQLLDSLIAETKENGGKELPGKPVFKLYDTYGFPLELTKEYANDEGLDVDEEGFNEEMEQQKARARAARSDAKSMGVQNGLLTDITTPSEYVGYHELKANGVLKDIIIDNELVDTVPADSRAQVIFDKTPFYAEMGGQVADKGVIKNQAGEVVAEVEDVQHAPNGQNMHTIHVLKEMTRENTYSLEVDVAFHNKVKKNHTATHLLDQALRDVLGSHTHQAGSLVEPTYLRFDFTNLGSVTAEDLKKIEDIVNAKIWENIQVETVVTDKESAEKMGAIALFGDKYGDTVRVVKVGDYSMEFCGGTHVANTNEIGLFKIVSESGVGAGVRRIEAVTSEEAFEFLEERNQLLRQSADELKIVQIKEVPRKIEQLQEQVKLLEQQKQALEDKFASQQAGDIFKNVKEINGKTLIAGQVNVSGMSQLRQLADQWKEKQLSDVLVLATATADGKVNLITAISGDAVKEGYKAGDLIKAIAPKVGGGGGGRPDLAQAGGKKPEGIQEALKAAEDWLNK</sequence>
<dbReference type="Gene3D" id="6.10.250.550">
    <property type="match status" value="1"/>
</dbReference>
<dbReference type="Pfam" id="PF07973">
    <property type="entry name" value="tRNA_SAD"/>
    <property type="match status" value="1"/>
</dbReference>
<feature type="coiled-coil region" evidence="16">
    <location>
        <begin position="745"/>
        <end position="801"/>
    </location>
</feature>
<dbReference type="Pfam" id="PF02272">
    <property type="entry name" value="DHHA1"/>
    <property type="match status" value="1"/>
</dbReference>
<feature type="binding site" evidence="15">
    <location>
        <position position="707"/>
    </location>
    <ligand>
        <name>Zn(2+)</name>
        <dbReference type="ChEBI" id="CHEBI:29105"/>
    </ligand>
</feature>
<keyword evidence="11 15" id="KW-0648">Protein biosynthesis</keyword>
<comment type="cofactor">
    <cofactor evidence="15">
        <name>Zn(2+)</name>
        <dbReference type="ChEBI" id="CHEBI:29105"/>
    </cofactor>
    <text evidence="15">Binds 1 zinc ion per subunit.</text>
</comment>
<feature type="binding site" evidence="15">
    <location>
        <position position="605"/>
    </location>
    <ligand>
        <name>Zn(2+)</name>
        <dbReference type="ChEBI" id="CHEBI:29105"/>
    </ligand>
</feature>
<evidence type="ECO:0000256" key="3">
    <source>
        <dbReference type="ARBA" id="ARBA00022490"/>
    </source>
</evidence>
<evidence type="ECO:0000256" key="7">
    <source>
        <dbReference type="ARBA" id="ARBA00022741"/>
    </source>
</evidence>
<evidence type="ECO:0000256" key="14">
    <source>
        <dbReference type="ARBA" id="ARBA00048300"/>
    </source>
</evidence>
<keyword evidence="12 15" id="KW-0030">Aminoacyl-tRNA synthetase</keyword>
<dbReference type="SUPFAM" id="SSF101353">
    <property type="entry name" value="Putative anticodon-binding domain of alanyl-tRNA synthetase (AlaRS)"/>
    <property type="match status" value="1"/>
</dbReference>
<dbReference type="GO" id="GO:0002161">
    <property type="term" value="F:aminoacyl-tRNA deacylase activity"/>
    <property type="evidence" value="ECO:0007669"/>
    <property type="project" value="TreeGrafter"/>
</dbReference>
<dbReference type="GO" id="GO:0006419">
    <property type="term" value="P:alanyl-tRNA aminoacylation"/>
    <property type="evidence" value="ECO:0007669"/>
    <property type="project" value="UniProtKB-UniRule"/>
</dbReference>
<dbReference type="Gene3D" id="3.30.980.10">
    <property type="entry name" value="Threonyl-trna Synthetase, Chain A, domain 2"/>
    <property type="match status" value="1"/>
</dbReference>
<evidence type="ECO:0000256" key="13">
    <source>
        <dbReference type="ARBA" id="ARBA00024779"/>
    </source>
</evidence>
<dbReference type="Gene3D" id="2.40.30.130">
    <property type="match status" value="1"/>
</dbReference>
<evidence type="ECO:0000256" key="6">
    <source>
        <dbReference type="ARBA" id="ARBA00022723"/>
    </source>
</evidence>
<comment type="function">
    <text evidence="13 15">Catalyzes the attachment of alanine to tRNA(Ala) in a two-step reaction: alanine is first activated by ATP to form Ala-AMP and then transferred to the acceptor end of tRNA(Ala). Also edits incorrectly charged Ser-tRNA(Ala) and Gly-tRNA(Ala) via its editing domain.</text>
</comment>
<dbReference type="AlphaFoldDB" id="C2EG34"/>
<comment type="catalytic activity">
    <reaction evidence="14 15">
        <text>tRNA(Ala) + L-alanine + ATP = L-alanyl-tRNA(Ala) + AMP + diphosphate</text>
        <dbReference type="Rhea" id="RHEA:12540"/>
        <dbReference type="Rhea" id="RHEA-COMP:9657"/>
        <dbReference type="Rhea" id="RHEA-COMP:9923"/>
        <dbReference type="ChEBI" id="CHEBI:30616"/>
        <dbReference type="ChEBI" id="CHEBI:33019"/>
        <dbReference type="ChEBI" id="CHEBI:57972"/>
        <dbReference type="ChEBI" id="CHEBI:78442"/>
        <dbReference type="ChEBI" id="CHEBI:78497"/>
        <dbReference type="ChEBI" id="CHEBI:456215"/>
        <dbReference type="EC" id="6.1.1.7"/>
    </reaction>
</comment>
<gene>
    <name evidence="15 18" type="primary">alaS</name>
    <name evidence="18" type="ORF">HMPREF0545_0606</name>
</gene>
<proteinExistence type="inferred from homology"/>
<evidence type="ECO:0000313" key="18">
    <source>
        <dbReference type="EMBL" id="EEJ74402.1"/>
    </source>
</evidence>
<name>C2EG34_9LACO</name>
<dbReference type="GO" id="GO:0140096">
    <property type="term" value="F:catalytic activity, acting on a protein"/>
    <property type="evidence" value="ECO:0007669"/>
    <property type="project" value="UniProtKB-ARBA"/>
</dbReference>
<evidence type="ECO:0000256" key="1">
    <source>
        <dbReference type="ARBA" id="ARBA00004496"/>
    </source>
</evidence>
<dbReference type="SUPFAM" id="SSF55186">
    <property type="entry name" value="ThrRS/AlaRS common domain"/>
    <property type="match status" value="1"/>
</dbReference>
<dbReference type="InterPro" id="IPR050058">
    <property type="entry name" value="Ala-tRNA_ligase"/>
</dbReference>
<comment type="similarity">
    <text evidence="2 15">Belongs to the class-II aminoacyl-tRNA synthetase family.</text>
</comment>
<dbReference type="Pfam" id="PF01411">
    <property type="entry name" value="tRNA-synt_2c"/>
    <property type="match status" value="1"/>
</dbReference>
<keyword evidence="16" id="KW-0175">Coiled coil</keyword>
<evidence type="ECO:0000256" key="16">
    <source>
        <dbReference type="SAM" id="Coils"/>
    </source>
</evidence>
<evidence type="ECO:0000256" key="2">
    <source>
        <dbReference type="ARBA" id="ARBA00008226"/>
    </source>
</evidence>
<dbReference type="HAMAP" id="MF_00036_B">
    <property type="entry name" value="Ala_tRNA_synth_B"/>
    <property type="match status" value="1"/>
</dbReference>
<comment type="caution">
    <text evidence="18">The sequence shown here is derived from an EMBL/GenBank/DDBJ whole genome shotgun (WGS) entry which is preliminary data.</text>
</comment>
<comment type="domain">
    <text evidence="15">Consists of three domains; the N-terminal catalytic domain, the editing domain and the C-terminal C-Ala domain. The editing domain removes incorrectly charged amino acids, while the C-Ala domain, along with tRNA(Ala), serves as a bridge to cooperatively bring together the editing and aminoacylation centers thus stimulating deacylation of misacylated tRNAs.</text>
</comment>
<evidence type="ECO:0000256" key="11">
    <source>
        <dbReference type="ARBA" id="ARBA00022917"/>
    </source>
</evidence>
<dbReference type="InterPro" id="IPR012947">
    <property type="entry name" value="tRNA_SAD"/>
</dbReference>
<dbReference type="SUPFAM" id="SSF55681">
    <property type="entry name" value="Class II aaRS and biotin synthetases"/>
    <property type="match status" value="1"/>
</dbReference>
<dbReference type="InterPro" id="IPR003156">
    <property type="entry name" value="DHHA1_dom"/>
</dbReference>
<keyword evidence="6 15" id="KW-0479">Metal-binding</keyword>
<dbReference type="PROSITE" id="PS50860">
    <property type="entry name" value="AA_TRNA_LIGASE_II_ALA"/>
    <property type="match status" value="1"/>
</dbReference>
<dbReference type="FunFam" id="3.30.980.10:FF:000004">
    <property type="entry name" value="Alanine--tRNA ligase, cytoplasmic"/>
    <property type="match status" value="1"/>
</dbReference>
<evidence type="ECO:0000256" key="15">
    <source>
        <dbReference type="HAMAP-Rule" id="MF_00036"/>
    </source>
</evidence>
<dbReference type="GO" id="GO:0004813">
    <property type="term" value="F:alanine-tRNA ligase activity"/>
    <property type="evidence" value="ECO:0007669"/>
    <property type="project" value="UniProtKB-UniRule"/>
</dbReference>
<protein>
    <recommendedName>
        <fullName evidence="15">Alanine--tRNA ligase</fullName>
        <ecNumber evidence="15">6.1.1.7</ecNumber>
    </recommendedName>
    <alternativeName>
        <fullName evidence="15">Alanyl-tRNA synthetase</fullName>
        <shortName evidence="15">AlaRS</shortName>
    </alternativeName>
</protein>
<dbReference type="EC" id="6.1.1.7" evidence="15"/>
<dbReference type="InterPro" id="IPR009000">
    <property type="entry name" value="Transl_B-barrel_sf"/>
</dbReference>
<dbReference type="FunFam" id="3.10.310.40:FF:000001">
    <property type="entry name" value="Alanine--tRNA ligase"/>
    <property type="match status" value="1"/>
</dbReference>
<evidence type="ECO:0000256" key="9">
    <source>
        <dbReference type="ARBA" id="ARBA00022840"/>
    </source>
</evidence>
<dbReference type="InterPro" id="IPR018162">
    <property type="entry name" value="Ala-tRNA-ligase_IIc_anticod-bd"/>
</dbReference>